<feature type="region of interest" description="Disordered" evidence="1">
    <location>
        <begin position="92"/>
        <end position="122"/>
    </location>
</feature>
<dbReference type="Proteomes" id="UP000246740">
    <property type="component" value="Unassembled WGS sequence"/>
</dbReference>
<keyword evidence="3" id="KW-1185">Reference proteome</keyword>
<evidence type="ECO:0000313" key="3">
    <source>
        <dbReference type="Proteomes" id="UP000246740"/>
    </source>
</evidence>
<feature type="compositionally biased region" description="Basic and acidic residues" evidence="1">
    <location>
        <begin position="48"/>
        <end position="58"/>
    </location>
</feature>
<reference evidence="2 3" key="1">
    <citation type="journal article" date="2018" name="Mol. Biol. Evol.">
        <title>Broad Genomic Sampling Reveals a Smut Pathogenic Ancestry of the Fungal Clade Ustilaginomycotina.</title>
        <authorList>
            <person name="Kijpornyongpan T."/>
            <person name="Mondo S.J."/>
            <person name="Barry K."/>
            <person name="Sandor L."/>
            <person name="Lee J."/>
            <person name="Lipzen A."/>
            <person name="Pangilinan J."/>
            <person name="LaButti K."/>
            <person name="Hainaut M."/>
            <person name="Henrissat B."/>
            <person name="Grigoriev I.V."/>
            <person name="Spatafora J.W."/>
            <person name="Aime M.C."/>
        </authorList>
    </citation>
    <scope>NUCLEOTIDE SEQUENCE [LARGE SCALE GENOMIC DNA]</scope>
    <source>
        <strain evidence="2 3">MCA 3645</strain>
    </source>
</reference>
<organism evidence="2 3">
    <name type="scientific">Testicularia cyperi</name>
    <dbReference type="NCBI Taxonomy" id="1882483"/>
    <lineage>
        <taxon>Eukaryota</taxon>
        <taxon>Fungi</taxon>
        <taxon>Dikarya</taxon>
        <taxon>Basidiomycota</taxon>
        <taxon>Ustilaginomycotina</taxon>
        <taxon>Ustilaginomycetes</taxon>
        <taxon>Ustilaginales</taxon>
        <taxon>Anthracoideaceae</taxon>
        <taxon>Testicularia</taxon>
    </lineage>
</organism>
<gene>
    <name evidence="2" type="ORF">BCV70DRAFT_239699</name>
</gene>
<feature type="compositionally biased region" description="Basic and acidic residues" evidence="1">
    <location>
        <begin position="135"/>
        <end position="145"/>
    </location>
</feature>
<proteinExistence type="predicted"/>
<dbReference type="InParanoid" id="A0A317XHD8"/>
<name>A0A317XHD8_9BASI</name>
<feature type="compositionally biased region" description="Basic and acidic residues" evidence="1">
    <location>
        <begin position="112"/>
        <end position="122"/>
    </location>
</feature>
<dbReference type="EMBL" id="KZ819214">
    <property type="protein sequence ID" value="PWY97227.1"/>
    <property type="molecule type" value="Genomic_DNA"/>
</dbReference>
<feature type="region of interest" description="Disordered" evidence="1">
    <location>
        <begin position="135"/>
        <end position="164"/>
    </location>
</feature>
<evidence type="ECO:0000313" key="2">
    <source>
        <dbReference type="EMBL" id="PWY97227.1"/>
    </source>
</evidence>
<evidence type="ECO:0000256" key="1">
    <source>
        <dbReference type="SAM" id="MobiDB-lite"/>
    </source>
</evidence>
<protein>
    <submittedName>
        <fullName evidence="2">Uncharacterized protein</fullName>
    </submittedName>
</protein>
<dbReference type="AlphaFoldDB" id="A0A317XHD8"/>
<feature type="region of interest" description="Disordered" evidence="1">
    <location>
        <begin position="1"/>
        <end position="67"/>
    </location>
</feature>
<accession>A0A317XHD8</accession>
<sequence length="318" mass="35072">MIMSGDQDASALETPSASPFAGDVTLPDISGAVTSKGRDSVSAQPHSTLDRYHLESLTRPHQSSNLTRFKKEQLARKELLARSLYKIKRDQTLDRRQTPVQHKSLRSWPIPVDEKAHPRQHPDLSKVVRDLVKERHEDGISESKPSRKKKRKLTETANEEAHLNSASDRAFASISRCLAHVVEQAKGLAPLVNVDRKKKLGRPSLSRLRDVERSASIAAERRNSATPSGAAISPATDSAVGQEGPSPSVITPGQGPAAHRSMDWHFVVEALSQLPQAEQDPVLRRAIEATEERCRILFGNYLDASEHHTAARPSSSRQ</sequence>
<feature type="region of interest" description="Disordered" evidence="1">
    <location>
        <begin position="218"/>
        <end position="257"/>
    </location>
</feature>